<dbReference type="AlphaFoldDB" id="A0A8X6UJA8"/>
<sequence>MFRILNRAVLRVEFPSRKEILKDFNALKDINFHASKYAANLIFSLGRSCFNYNNTSPWAVLLPVQERKRST</sequence>
<comment type="caution">
    <text evidence="1">The sequence shown here is derived from an EMBL/GenBank/DDBJ whole genome shotgun (WGS) entry which is preliminary data.</text>
</comment>
<evidence type="ECO:0000313" key="1">
    <source>
        <dbReference type="EMBL" id="GFU20650.1"/>
    </source>
</evidence>
<protein>
    <submittedName>
        <fullName evidence="1">Uncharacterized protein</fullName>
    </submittedName>
</protein>
<evidence type="ECO:0000313" key="2">
    <source>
        <dbReference type="Proteomes" id="UP000887013"/>
    </source>
</evidence>
<name>A0A8X6UJA8_NEPPI</name>
<gene>
    <name evidence="1" type="ORF">NPIL_371311</name>
</gene>
<accession>A0A8X6UJA8</accession>
<dbReference type="Proteomes" id="UP000887013">
    <property type="component" value="Unassembled WGS sequence"/>
</dbReference>
<reference evidence="1" key="1">
    <citation type="submission" date="2020-08" db="EMBL/GenBank/DDBJ databases">
        <title>Multicomponent nature underlies the extraordinary mechanical properties of spider dragline silk.</title>
        <authorList>
            <person name="Kono N."/>
            <person name="Nakamura H."/>
            <person name="Mori M."/>
            <person name="Yoshida Y."/>
            <person name="Ohtoshi R."/>
            <person name="Malay A.D."/>
            <person name="Moran D.A.P."/>
            <person name="Tomita M."/>
            <person name="Numata K."/>
            <person name="Arakawa K."/>
        </authorList>
    </citation>
    <scope>NUCLEOTIDE SEQUENCE</scope>
</reference>
<keyword evidence="2" id="KW-1185">Reference proteome</keyword>
<proteinExistence type="predicted"/>
<dbReference type="EMBL" id="BMAW01080656">
    <property type="protein sequence ID" value="GFU20650.1"/>
    <property type="molecule type" value="Genomic_DNA"/>
</dbReference>
<organism evidence="1 2">
    <name type="scientific">Nephila pilipes</name>
    <name type="common">Giant wood spider</name>
    <name type="synonym">Nephila maculata</name>
    <dbReference type="NCBI Taxonomy" id="299642"/>
    <lineage>
        <taxon>Eukaryota</taxon>
        <taxon>Metazoa</taxon>
        <taxon>Ecdysozoa</taxon>
        <taxon>Arthropoda</taxon>
        <taxon>Chelicerata</taxon>
        <taxon>Arachnida</taxon>
        <taxon>Araneae</taxon>
        <taxon>Araneomorphae</taxon>
        <taxon>Entelegynae</taxon>
        <taxon>Araneoidea</taxon>
        <taxon>Nephilidae</taxon>
        <taxon>Nephila</taxon>
    </lineage>
</organism>